<evidence type="ECO:0000313" key="2">
    <source>
        <dbReference type="EnsemblMetazoa" id="XP_019854659.1"/>
    </source>
</evidence>
<dbReference type="EnsemblMetazoa" id="XM_019999100.1">
    <property type="protein sequence ID" value="XP_019854659.1"/>
    <property type="gene ID" value="LOC109583666"/>
</dbReference>
<dbReference type="KEGG" id="aqu:109583666"/>
<dbReference type="RefSeq" id="XP_019854659.1">
    <property type="nucleotide sequence ID" value="XM_019999100.1"/>
</dbReference>
<reference evidence="3" key="1">
    <citation type="journal article" date="2010" name="Nature">
        <title>The Amphimedon queenslandica genome and the evolution of animal complexity.</title>
        <authorList>
            <person name="Srivastava M."/>
            <person name="Simakov O."/>
            <person name="Chapman J."/>
            <person name="Fahey B."/>
            <person name="Gauthier M.E."/>
            <person name="Mitros T."/>
            <person name="Richards G.S."/>
            <person name="Conaco C."/>
            <person name="Dacre M."/>
            <person name="Hellsten U."/>
            <person name="Larroux C."/>
            <person name="Putnam N.H."/>
            <person name="Stanke M."/>
            <person name="Adamska M."/>
            <person name="Darling A."/>
            <person name="Degnan S.M."/>
            <person name="Oakley T.H."/>
            <person name="Plachetzki D.C."/>
            <person name="Zhai Y."/>
            <person name="Adamski M."/>
            <person name="Calcino A."/>
            <person name="Cummins S.F."/>
            <person name="Goodstein D.M."/>
            <person name="Harris C."/>
            <person name="Jackson D.J."/>
            <person name="Leys S.P."/>
            <person name="Shu S."/>
            <person name="Woodcroft B.J."/>
            <person name="Vervoort M."/>
            <person name="Kosik K.S."/>
            <person name="Manning G."/>
            <person name="Degnan B.M."/>
            <person name="Rokhsar D.S."/>
        </authorList>
    </citation>
    <scope>NUCLEOTIDE SEQUENCE [LARGE SCALE GENOMIC DNA]</scope>
</reference>
<keyword evidence="3" id="KW-1185">Reference proteome</keyword>
<organism evidence="2 3">
    <name type="scientific">Amphimedon queenslandica</name>
    <name type="common">Sponge</name>
    <dbReference type="NCBI Taxonomy" id="400682"/>
    <lineage>
        <taxon>Eukaryota</taxon>
        <taxon>Metazoa</taxon>
        <taxon>Porifera</taxon>
        <taxon>Demospongiae</taxon>
        <taxon>Heteroscleromorpha</taxon>
        <taxon>Haplosclerida</taxon>
        <taxon>Niphatidae</taxon>
        <taxon>Amphimedon</taxon>
    </lineage>
</organism>
<reference evidence="2" key="2">
    <citation type="submission" date="2024-06" db="UniProtKB">
        <authorList>
            <consortium name="EnsemblMetazoa"/>
        </authorList>
    </citation>
    <scope>IDENTIFICATION</scope>
</reference>
<protein>
    <submittedName>
        <fullName evidence="2">Uncharacterized protein</fullName>
    </submittedName>
</protein>
<feature type="chain" id="PRO_5042927124" evidence="1">
    <location>
        <begin position="18"/>
        <end position="116"/>
    </location>
</feature>
<sequence length="116" mass="12837">MVAGLLLLILLAGVVQMASKDTGNSKRASHILDTIPTEAGIDEDPPPIPPPIPSPFPTITILSEELKRMEKERELRRRGKPSLPILSEELRNLLELQFSQVDIPKLYGCSTRTTPK</sequence>
<accession>A0AAN0JCD6</accession>
<evidence type="ECO:0000313" key="3">
    <source>
        <dbReference type="Proteomes" id="UP000007879"/>
    </source>
</evidence>
<dbReference type="GeneID" id="109583666"/>
<name>A0AAN0JCD6_AMPQE</name>
<keyword evidence="1" id="KW-0732">Signal</keyword>
<feature type="signal peptide" evidence="1">
    <location>
        <begin position="1"/>
        <end position="17"/>
    </location>
</feature>
<evidence type="ECO:0000256" key="1">
    <source>
        <dbReference type="SAM" id="SignalP"/>
    </source>
</evidence>
<dbReference type="Proteomes" id="UP000007879">
    <property type="component" value="Unassembled WGS sequence"/>
</dbReference>
<proteinExistence type="predicted"/>
<dbReference type="AlphaFoldDB" id="A0AAN0JCD6"/>